<evidence type="ECO:0000256" key="2">
    <source>
        <dbReference type="SAM" id="SignalP"/>
    </source>
</evidence>
<feature type="region of interest" description="Disordered" evidence="1">
    <location>
        <begin position="28"/>
        <end position="139"/>
    </location>
</feature>
<evidence type="ECO:0000313" key="3">
    <source>
        <dbReference type="EMBL" id="BDX08070.1"/>
    </source>
</evidence>
<feature type="compositionally biased region" description="Acidic residues" evidence="1">
    <location>
        <begin position="111"/>
        <end position="125"/>
    </location>
</feature>
<feature type="chain" id="PRO_5041320261" description="Cytochrome c domain-containing protein" evidence="2">
    <location>
        <begin position="20"/>
        <end position="493"/>
    </location>
</feature>
<evidence type="ECO:0000256" key="1">
    <source>
        <dbReference type="SAM" id="MobiDB-lite"/>
    </source>
</evidence>
<evidence type="ECO:0008006" key="5">
    <source>
        <dbReference type="Google" id="ProtNLM"/>
    </source>
</evidence>
<dbReference type="AlphaFoldDB" id="A0AA48I8U2"/>
<protein>
    <recommendedName>
        <fullName evidence="5">Cytochrome c domain-containing protein</fullName>
    </recommendedName>
</protein>
<name>A0AA48I8U2_9ALTE</name>
<reference evidence="3" key="1">
    <citation type="submission" date="2023-01" db="EMBL/GenBank/DDBJ databases">
        <title>Complete genome sequence of Planctobacterium marinum strain Dej080120_11.</title>
        <authorList>
            <person name="Ueki S."/>
            <person name="Maruyama F."/>
        </authorList>
    </citation>
    <scope>NUCLEOTIDE SEQUENCE</scope>
    <source>
        <strain evidence="3">Dej080120_11</strain>
    </source>
</reference>
<dbReference type="InterPro" id="IPR022269">
    <property type="entry name" value="SO_2930-like_C"/>
</dbReference>
<dbReference type="Proteomes" id="UP001333710">
    <property type="component" value="Chromosome"/>
</dbReference>
<dbReference type="KEGG" id="pmaw:MACH26_35910"/>
<organism evidence="3 4">
    <name type="scientific">Planctobacterium marinum</name>
    <dbReference type="NCBI Taxonomy" id="1631968"/>
    <lineage>
        <taxon>Bacteria</taxon>
        <taxon>Pseudomonadati</taxon>
        <taxon>Pseudomonadota</taxon>
        <taxon>Gammaproteobacteria</taxon>
        <taxon>Alteromonadales</taxon>
        <taxon>Alteromonadaceae</taxon>
        <taxon>Planctobacterium</taxon>
    </lineage>
</organism>
<sequence>MNVKLIQLTASMILLLALAGCGGSDSTATPLDSDGDGVPDTSDAFPRDATETSNRDGDAVGDNADVFPDDPNEWADQDNDGVGDNGDAFPYDPNETMDSDGDSVGDNSDAFPDDPTEWYDTDGDGIGDNQDNNTGSTGECASNGNGINWDALMNHNCTQLSDYNLFQNAQDPTAQPNGSGILYELSTALFTDYASKYRFIFLPENSKMNYTQSEVFNFPVGTVITKTFAMPADTSERDGEETIIETRLLIHRSDGWVALPYYWADDTDATLTIAGKRVDNMQVTHKGTDLEFTYVVPKAASCTSCHAKSDSDSAEIIPIGPKARFLNMDHEYASGIQNQLSFMADNGLLEGLPDFSDIENPMAFNDSVDVTTLEDAQIIDLTKAYLDVNCAHCHRQDGAGAAGASGLQLEYQRAITDDVTKFGICKVPVAGGHQDYTYDIVPGSPEESYLLFRVNTTDPRHKMPELGRATIHQEGVDLVREWITRMNHAACQG</sequence>
<keyword evidence="4" id="KW-1185">Reference proteome</keyword>
<dbReference type="PROSITE" id="PS51257">
    <property type="entry name" value="PROKAR_LIPOPROTEIN"/>
    <property type="match status" value="1"/>
</dbReference>
<dbReference type="NCBIfam" id="TIGR03806">
    <property type="entry name" value="chp_HNE_0200"/>
    <property type="match status" value="1"/>
</dbReference>
<gene>
    <name evidence="3" type="ORF">MACH26_35910</name>
</gene>
<feature type="signal peptide" evidence="2">
    <location>
        <begin position="1"/>
        <end position="19"/>
    </location>
</feature>
<keyword evidence="2" id="KW-0732">Signal</keyword>
<dbReference type="RefSeq" id="WP_338294155.1">
    <property type="nucleotide sequence ID" value="NZ_AP027272.1"/>
</dbReference>
<dbReference type="InterPro" id="IPR028974">
    <property type="entry name" value="TSP_type-3_rpt"/>
</dbReference>
<proteinExistence type="predicted"/>
<dbReference type="GO" id="GO:0005509">
    <property type="term" value="F:calcium ion binding"/>
    <property type="evidence" value="ECO:0007669"/>
    <property type="project" value="InterPro"/>
</dbReference>
<dbReference type="SUPFAM" id="SSF103647">
    <property type="entry name" value="TSP type-3 repeat"/>
    <property type="match status" value="1"/>
</dbReference>
<evidence type="ECO:0000313" key="4">
    <source>
        <dbReference type="Proteomes" id="UP001333710"/>
    </source>
</evidence>
<dbReference type="EMBL" id="AP027272">
    <property type="protein sequence ID" value="BDX08070.1"/>
    <property type="molecule type" value="Genomic_DNA"/>
</dbReference>
<accession>A0AA48I8U2</accession>
<feature type="compositionally biased region" description="Acidic residues" evidence="1">
    <location>
        <begin position="67"/>
        <end position="81"/>
    </location>
</feature>
<dbReference type="Gene3D" id="4.10.1080.10">
    <property type="entry name" value="TSP type-3 repeat"/>
    <property type="match status" value="1"/>
</dbReference>
<feature type="compositionally biased region" description="Basic and acidic residues" evidence="1">
    <location>
        <begin position="45"/>
        <end position="58"/>
    </location>
</feature>